<keyword evidence="6" id="KW-0406">Ion transport</keyword>
<dbReference type="Pfam" id="PF01545">
    <property type="entry name" value="Cation_efflux"/>
    <property type="match status" value="1"/>
</dbReference>
<dbReference type="SUPFAM" id="SSF160240">
    <property type="entry name" value="Cation efflux protein cytoplasmic domain-like"/>
    <property type="match status" value="1"/>
</dbReference>
<evidence type="ECO:0000256" key="2">
    <source>
        <dbReference type="ARBA" id="ARBA00008873"/>
    </source>
</evidence>
<evidence type="ECO:0000256" key="5">
    <source>
        <dbReference type="ARBA" id="ARBA00022989"/>
    </source>
</evidence>
<feature type="transmembrane region" description="Helical" evidence="8">
    <location>
        <begin position="153"/>
        <end position="171"/>
    </location>
</feature>
<evidence type="ECO:0000313" key="11">
    <source>
        <dbReference type="EMBL" id="WBL35314.1"/>
    </source>
</evidence>
<evidence type="ECO:0000259" key="9">
    <source>
        <dbReference type="Pfam" id="PF01545"/>
    </source>
</evidence>
<feature type="domain" description="Cation efflux protein transmembrane" evidence="9">
    <location>
        <begin position="12"/>
        <end position="202"/>
    </location>
</feature>
<accession>A0ABY7M5E6</accession>
<dbReference type="PANTHER" id="PTHR11562">
    <property type="entry name" value="CATION EFFLUX PROTEIN/ ZINC TRANSPORTER"/>
    <property type="match status" value="1"/>
</dbReference>
<gene>
    <name evidence="11" type="ORF">O0235_11045</name>
</gene>
<dbReference type="InterPro" id="IPR002524">
    <property type="entry name" value="Cation_efflux"/>
</dbReference>
<evidence type="ECO:0000256" key="3">
    <source>
        <dbReference type="ARBA" id="ARBA00022448"/>
    </source>
</evidence>
<dbReference type="InterPro" id="IPR050681">
    <property type="entry name" value="CDF/SLC30A"/>
</dbReference>
<organism evidence="11 12">
    <name type="scientific">Tepidiforma flava</name>
    <dbReference type="NCBI Taxonomy" id="3004094"/>
    <lineage>
        <taxon>Bacteria</taxon>
        <taxon>Bacillati</taxon>
        <taxon>Chloroflexota</taxon>
        <taxon>Tepidiformia</taxon>
        <taxon>Tepidiformales</taxon>
        <taxon>Tepidiformaceae</taxon>
        <taxon>Tepidiforma</taxon>
    </lineage>
</organism>
<feature type="domain" description="Cation efflux protein cytoplasmic" evidence="10">
    <location>
        <begin position="206"/>
        <end position="279"/>
    </location>
</feature>
<feature type="transmembrane region" description="Helical" evidence="8">
    <location>
        <begin position="74"/>
        <end position="97"/>
    </location>
</feature>
<dbReference type="RefSeq" id="WP_270055841.1">
    <property type="nucleotide sequence ID" value="NZ_CP115149.1"/>
</dbReference>
<evidence type="ECO:0000256" key="4">
    <source>
        <dbReference type="ARBA" id="ARBA00022692"/>
    </source>
</evidence>
<protein>
    <submittedName>
        <fullName evidence="11">Cation diffusion facilitator family transporter</fullName>
    </submittedName>
</protein>
<dbReference type="Gene3D" id="1.20.1510.10">
    <property type="entry name" value="Cation efflux protein transmembrane domain"/>
    <property type="match status" value="1"/>
</dbReference>
<evidence type="ECO:0000256" key="1">
    <source>
        <dbReference type="ARBA" id="ARBA00004141"/>
    </source>
</evidence>
<name>A0ABY7M5E6_9CHLR</name>
<sequence>MAHPPVHRRELLLGLGLTLAFAAAQAAVGLAFGSIALVSDAGHMLTDAVGLGLAFLAATIAARPPDARRTFGYARAEVLAVPLHVALLAGIAAFIVYESLGRLDGSHTIRTGPVLVTAALGLGVNLLVLRILHGHSHDNLNIRGAVLEAMADALGSVLVIVSAAAIALGASPALDPIAALLIAALILPRAVNLLRQAGAILLESAPPGLDPRAIAAAARDVQGVLDLHDVHVWSIAPSFPALSAHVELADAGCTEHVLTDLAALFRERFGIVHVTLQPETPALHLAIACCSSPDAALLDAGHAHEPARS</sequence>
<evidence type="ECO:0000256" key="6">
    <source>
        <dbReference type="ARBA" id="ARBA00023065"/>
    </source>
</evidence>
<evidence type="ECO:0000313" key="12">
    <source>
        <dbReference type="Proteomes" id="UP001212803"/>
    </source>
</evidence>
<dbReference type="InterPro" id="IPR058533">
    <property type="entry name" value="Cation_efflux_TM"/>
</dbReference>
<keyword evidence="12" id="KW-1185">Reference proteome</keyword>
<evidence type="ECO:0000256" key="7">
    <source>
        <dbReference type="ARBA" id="ARBA00023136"/>
    </source>
</evidence>
<feature type="transmembrane region" description="Helical" evidence="8">
    <location>
        <begin position="109"/>
        <end position="132"/>
    </location>
</feature>
<keyword evidence="3" id="KW-0813">Transport</keyword>
<keyword evidence="5 8" id="KW-1133">Transmembrane helix</keyword>
<comment type="subcellular location">
    <subcellularLocation>
        <location evidence="1">Membrane</location>
        <topology evidence="1">Multi-pass membrane protein</topology>
    </subcellularLocation>
</comment>
<dbReference type="EMBL" id="CP115149">
    <property type="protein sequence ID" value="WBL35314.1"/>
    <property type="molecule type" value="Genomic_DNA"/>
</dbReference>
<dbReference type="Proteomes" id="UP001212803">
    <property type="component" value="Chromosome"/>
</dbReference>
<proteinExistence type="inferred from homology"/>
<evidence type="ECO:0000259" key="10">
    <source>
        <dbReference type="Pfam" id="PF16916"/>
    </source>
</evidence>
<evidence type="ECO:0000256" key="8">
    <source>
        <dbReference type="SAM" id="Phobius"/>
    </source>
</evidence>
<dbReference type="InterPro" id="IPR027469">
    <property type="entry name" value="Cation_efflux_TMD_sf"/>
</dbReference>
<keyword evidence="7 8" id="KW-0472">Membrane</keyword>
<comment type="similarity">
    <text evidence="2">Belongs to the cation diffusion facilitator (CDF) transporter (TC 2.A.4) family. SLC30A subfamily.</text>
</comment>
<dbReference type="NCBIfam" id="TIGR01297">
    <property type="entry name" value="CDF"/>
    <property type="match status" value="1"/>
</dbReference>
<dbReference type="SUPFAM" id="SSF161111">
    <property type="entry name" value="Cation efflux protein transmembrane domain-like"/>
    <property type="match status" value="1"/>
</dbReference>
<feature type="transmembrane region" description="Helical" evidence="8">
    <location>
        <begin position="42"/>
        <end position="62"/>
    </location>
</feature>
<dbReference type="InterPro" id="IPR027470">
    <property type="entry name" value="Cation_efflux_CTD"/>
</dbReference>
<dbReference type="Pfam" id="PF16916">
    <property type="entry name" value="ZT_dimer"/>
    <property type="match status" value="1"/>
</dbReference>
<reference evidence="11 12" key="1">
    <citation type="journal article" date="2023" name="ISME J.">
        <title>Thermophilic Dehalococcoidia with unusual traits shed light on an unexpected past.</title>
        <authorList>
            <person name="Palmer M."/>
            <person name="Covington J.K."/>
            <person name="Zhou E.M."/>
            <person name="Thomas S.C."/>
            <person name="Habib N."/>
            <person name="Seymour C.O."/>
            <person name="Lai D."/>
            <person name="Johnston J."/>
            <person name="Hashimi A."/>
            <person name="Jiao J.Y."/>
            <person name="Muok A.R."/>
            <person name="Liu L."/>
            <person name="Xian W.D."/>
            <person name="Zhi X.Y."/>
            <person name="Li M.M."/>
            <person name="Silva L.P."/>
            <person name="Bowen B.P."/>
            <person name="Louie K."/>
            <person name="Briegel A."/>
            <person name="Pett-Ridge J."/>
            <person name="Weber P.K."/>
            <person name="Tocheva E.I."/>
            <person name="Woyke T."/>
            <person name="Northen T.R."/>
            <person name="Mayali X."/>
            <person name="Li W.J."/>
            <person name="Hedlund B.P."/>
        </authorList>
    </citation>
    <scope>NUCLEOTIDE SEQUENCE [LARGE SCALE GENOMIC DNA]</scope>
    <source>
        <strain evidence="11 12">YIM 72310</strain>
    </source>
</reference>
<dbReference type="PANTHER" id="PTHR11562:SF17">
    <property type="entry name" value="RE54080P-RELATED"/>
    <property type="match status" value="1"/>
</dbReference>
<dbReference type="InterPro" id="IPR036837">
    <property type="entry name" value="Cation_efflux_CTD_sf"/>
</dbReference>
<keyword evidence="4 8" id="KW-0812">Transmembrane</keyword>